<keyword evidence="3" id="KW-0285">Flavoprotein</keyword>
<dbReference type="PRINTS" id="PR00411">
    <property type="entry name" value="PNDRDTASEI"/>
</dbReference>
<comment type="similarity">
    <text evidence="2">Belongs to the FAD-binding monooxygenase family.</text>
</comment>
<dbReference type="AlphaFoldDB" id="A0A194VC81"/>
<gene>
    <name evidence="8" type="ORF">VP1G_08757</name>
</gene>
<evidence type="ECO:0000313" key="9">
    <source>
        <dbReference type="Proteomes" id="UP000078576"/>
    </source>
</evidence>
<dbReference type="EMBL" id="KN714781">
    <property type="protein sequence ID" value="KUI61602.1"/>
    <property type="molecule type" value="Genomic_DNA"/>
</dbReference>
<keyword evidence="6" id="KW-0560">Oxidoreductase</keyword>
<dbReference type="Proteomes" id="UP000078576">
    <property type="component" value="Unassembled WGS sequence"/>
</dbReference>
<evidence type="ECO:0000256" key="3">
    <source>
        <dbReference type="ARBA" id="ARBA00022630"/>
    </source>
</evidence>
<organism evidence="8 9">
    <name type="scientific">Cytospora mali</name>
    <name type="common">Apple Valsa canker fungus</name>
    <name type="synonym">Valsa mali</name>
    <dbReference type="NCBI Taxonomy" id="578113"/>
    <lineage>
        <taxon>Eukaryota</taxon>
        <taxon>Fungi</taxon>
        <taxon>Dikarya</taxon>
        <taxon>Ascomycota</taxon>
        <taxon>Pezizomycotina</taxon>
        <taxon>Sordariomycetes</taxon>
        <taxon>Sordariomycetidae</taxon>
        <taxon>Diaporthales</taxon>
        <taxon>Cytosporaceae</taxon>
        <taxon>Cytospora</taxon>
    </lineage>
</organism>
<evidence type="ECO:0000256" key="2">
    <source>
        <dbReference type="ARBA" id="ARBA00010139"/>
    </source>
</evidence>
<dbReference type="Gene3D" id="3.50.50.60">
    <property type="entry name" value="FAD/NAD(P)-binding domain"/>
    <property type="match status" value="3"/>
</dbReference>
<protein>
    <submittedName>
        <fullName evidence="8">Baeyer-Villiger monooxygenase</fullName>
    </submittedName>
</protein>
<dbReference type="PANTHER" id="PTHR43098">
    <property type="entry name" value="L-ORNITHINE N(5)-MONOOXYGENASE-RELATED"/>
    <property type="match status" value="1"/>
</dbReference>
<keyword evidence="5" id="KW-0521">NADP</keyword>
<comment type="cofactor">
    <cofactor evidence="1">
        <name>FAD</name>
        <dbReference type="ChEBI" id="CHEBI:57692"/>
    </cofactor>
</comment>
<dbReference type="OrthoDB" id="66881at2759"/>
<evidence type="ECO:0000256" key="4">
    <source>
        <dbReference type="ARBA" id="ARBA00022827"/>
    </source>
</evidence>
<dbReference type="SUPFAM" id="SSF51905">
    <property type="entry name" value="FAD/NAD(P)-binding domain"/>
    <property type="match status" value="2"/>
</dbReference>
<proteinExistence type="inferred from homology"/>
<reference evidence="9" key="1">
    <citation type="submission" date="2014-12" db="EMBL/GenBank/DDBJ databases">
        <title>Genome Sequence of Valsa Canker Pathogens Uncovers a Specific Adaption of Colonization on Woody Bark.</title>
        <authorList>
            <person name="Yin Z."/>
            <person name="Liu H."/>
            <person name="Gao X."/>
            <person name="Li Z."/>
            <person name="Song N."/>
            <person name="Ke X."/>
            <person name="Dai Q."/>
            <person name="Wu Y."/>
            <person name="Sun Y."/>
            <person name="Xu J.-R."/>
            <person name="Kang Z.K."/>
            <person name="Wang L."/>
            <person name="Huang L."/>
        </authorList>
    </citation>
    <scope>NUCLEOTIDE SEQUENCE [LARGE SCALE GENOMIC DNA]</scope>
    <source>
        <strain evidence="9">SXYL134</strain>
    </source>
</reference>
<keyword evidence="4" id="KW-0274">FAD</keyword>
<dbReference type="PANTHER" id="PTHR43098:SF3">
    <property type="entry name" value="L-ORNITHINE N(5)-MONOOXYGENASE-RELATED"/>
    <property type="match status" value="1"/>
</dbReference>
<evidence type="ECO:0000313" key="8">
    <source>
        <dbReference type="EMBL" id="KUI61602.1"/>
    </source>
</evidence>
<dbReference type="GO" id="GO:0050661">
    <property type="term" value="F:NADP binding"/>
    <property type="evidence" value="ECO:0007669"/>
    <property type="project" value="InterPro"/>
</dbReference>
<keyword evidence="9" id="KW-1185">Reference proteome</keyword>
<dbReference type="GO" id="GO:0050660">
    <property type="term" value="F:flavin adenine dinucleotide binding"/>
    <property type="evidence" value="ECO:0007669"/>
    <property type="project" value="InterPro"/>
</dbReference>
<dbReference type="Pfam" id="PF00743">
    <property type="entry name" value="FMO-like"/>
    <property type="match status" value="1"/>
</dbReference>
<dbReference type="STRING" id="694573.A0A194VC81"/>
<sequence length="538" mass="61377">MCSVPDEVQQLDALIIGAGFGGVYQLKRLRDLGYRVKLVECGGDYGGVWYWNRYPGARVDSSIPHYEFDDPAVWKTWTWKQRFPDSSELRGYFSHVADLWDLRKDTQFNTIVQSASWDDAKRLWTIHTKEGESFKARYFLLNTGFAAKRYIPDWKGIDKFKGTFIHPSYWPLEGLDLKGKRVAVIGTGSTGVQLATELTSIVGELVVFQRTPNTALPMRQVDYKDGEQDIPRQDYPELFKGRPHSFSGFSFNLIDRNTFDDPPDRRREVYEALWQEGDFKYWVGTYQDMLFSKAANDEAYAFWRDKTRAKINDPRVRDLLAPMEAPYAFGCKRISLEQGFFEIFNEPHVHLVDVNTTPIQEVTEKGIRTSEKEWHFDHIICATGFDGFTGGLKQIDIKGPSGESLAEHWKNGTFTYLGMAVAGLPNLFFTYGPQGPTALCNGPTCAQMQGDWIVAVMDRMRENGEKKVVADKESEDKWRQNILNLANATLLPGTKSWYMGDNIPGKPREPLLYLGGVPNYYKTLNETASNGYPGFSFE</sequence>
<name>A0A194VC81_CYTMA</name>
<evidence type="ECO:0000256" key="7">
    <source>
        <dbReference type="ARBA" id="ARBA00023033"/>
    </source>
</evidence>
<evidence type="ECO:0000256" key="1">
    <source>
        <dbReference type="ARBA" id="ARBA00001974"/>
    </source>
</evidence>
<evidence type="ECO:0000256" key="6">
    <source>
        <dbReference type="ARBA" id="ARBA00023002"/>
    </source>
</evidence>
<dbReference type="InterPro" id="IPR020946">
    <property type="entry name" value="Flavin_mOase-like"/>
</dbReference>
<keyword evidence="7 8" id="KW-0503">Monooxygenase</keyword>
<dbReference type="GO" id="GO:0004499">
    <property type="term" value="F:N,N-dimethylaniline monooxygenase activity"/>
    <property type="evidence" value="ECO:0007669"/>
    <property type="project" value="InterPro"/>
</dbReference>
<accession>A0A194VC81</accession>
<dbReference type="InterPro" id="IPR050775">
    <property type="entry name" value="FAD-binding_Monooxygenases"/>
</dbReference>
<dbReference type="InterPro" id="IPR036188">
    <property type="entry name" value="FAD/NAD-bd_sf"/>
</dbReference>
<evidence type="ECO:0000256" key="5">
    <source>
        <dbReference type="ARBA" id="ARBA00022857"/>
    </source>
</evidence>